<dbReference type="SUPFAM" id="SSF56235">
    <property type="entry name" value="N-terminal nucleophile aminohydrolases (Ntn hydrolases)"/>
    <property type="match status" value="1"/>
</dbReference>
<dbReference type="Proteomes" id="UP000887564">
    <property type="component" value="Unplaced"/>
</dbReference>
<dbReference type="WBParaSite" id="PEQ_0000316201-mRNA-1">
    <property type="protein sequence ID" value="PEQ_0000316201-mRNA-1"/>
    <property type="gene ID" value="PEQ_0000316201"/>
</dbReference>
<sequence>LKHRYDLLAKNIYYYDPIGCIERLQYTASGSAEPMIMPFLDCQDAFRVSAEREICTGDKIHLVIAERGKPIRQMHLPLRED</sequence>
<protein>
    <submittedName>
        <fullName evidence="2">Uncharacterized protein</fullName>
    </submittedName>
</protein>
<dbReference type="InterPro" id="IPR029055">
    <property type="entry name" value="Ntn_hydrolases_N"/>
</dbReference>
<proteinExistence type="predicted"/>
<evidence type="ECO:0000313" key="1">
    <source>
        <dbReference type="Proteomes" id="UP000887564"/>
    </source>
</evidence>
<evidence type="ECO:0000313" key="2">
    <source>
        <dbReference type="WBParaSite" id="PEQ_0000316201-mRNA-1"/>
    </source>
</evidence>
<organism evidence="1 2">
    <name type="scientific">Parascaris equorum</name>
    <name type="common">Equine roundworm</name>
    <dbReference type="NCBI Taxonomy" id="6256"/>
    <lineage>
        <taxon>Eukaryota</taxon>
        <taxon>Metazoa</taxon>
        <taxon>Ecdysozoa</taxon>
        <taxon>Nematoda</taxon>
        <taxon>Chromadorea</taxon>
        <taxon>Rhabditida</taxon>
        <taxon>Spirurina</taxon>
        <taxon>Ascaridomorpha</taxon>
        <taxon>Ascaridoidea</taxon>
        <taxon>Ascarididae</taxon>
        <taxon>Parascaris</taxon>
    </lineage>
</organism>
<dbReference type="Gene3D" id="3.60.20.10">
    <property type="entry name" value="Glutamine Phosphoribosylpyrophosphate, subunit 1, domain 1"/>
    <property type="match status" value="1"/>
</dbReference>
<reference evidence="2" key="1">
    <citation type="submission" date="2022-11" db="UniProtKB">
        <authorList>
            <consortium name="WormBaseParasite"/>
        </authorList>
    </citation>
    <scope>IDENTIFICATION</scope>
</reference>
<name>A0A914R925_PAREQ</name>
<dbReference type="AlphaFoldDB" id="A0A914R925"/>
<keyword evidence="1" id="KW-1185">Reference proteome</keyword>
<accession>A0A914R925</accession>